<protein>
    <submittedName>
        <fullName evidence="2">DUF1854 domain-containing protein</fullName>
    </submittedName>
</protein>
<dbReference type="Proteomes" id="UP000552038">
    <property type="component" value="Unassembled WGS sequence"/>
</dbReference>
<accession>A0AAP7DIY3</accession>
<organism evidence="2 3">
    <name type="scientific">Paenibacillus alvei</name>
    <name type="common">Bacillus alvei</name>
    <dbReference type="NCBI Taxonomy" id="44250"/>
    <lineage>
        <taxon>Bacteria</taxon>
        <taxon>Bacillati</taxon>
        <taxon>Bacillota</taxon>
        <taxon>Bacilli</taxon>
        <taxon>Bacillales</taxon>
        <taxon>Paenibacillaceae</taxon>
        <taxon>Paenibacillus</taxon>
    </lineage>
</organism>
<proteinExistence type="predicted"/>
<evidence type="ECO:0000259" key="1">
    <source>
        <dbReference type="Pfam" id="PF08909"/>
    </source>
</evidence>
<feature type="domain" description="DUF1854" evidence="1">
    <location>
        <begin position="44"/>
        <end position="167"/>
    </location>
</feature>
<dbReference type="EMBL" id="JABFOR010000021">
    <property type="protein sequence ID" value="NOJ72127.1"/>
    <property type="molecule type" value="Genomic_DNA"/>
</dbReference>
<sequence>MPDSSIPLVEDIRYLPSTVSFRHTEGGVLELKEEDNVIPEVSIYCAFPFSHAECYLSVRDRDGKEIGIVQELQQLDMNSQAAIQLELKRRYFIPKVNTIVSIREKNNVWKWDVLTDRGSLRLELETLHEHVQPSPDGGMILIDSFGRRCIVPPTSELDDGSKRWLNRLL</sequence>
<dbReference type="AlphaFoldDB" id="A0AAP7DIY3"/>
<evidence type="ECO:0000313" key="2">
    <source>
        <dbReference type="EMBL" id="NOJ72127.1"/>
    </source>
</evidence>
<comment type="caution">
    <text evidence="2">The sequence shown here is derived from an EMBL/GenBank/DDBJ whole genome shotgun (WGS) entry which is preliminary data.</text>
</comment>
<name>A0AAP7DIY3_PAEAL</name>
<dbReference type="InterPro" id="IPR015005">
    <property type="entry name" value="DUF1854"/>
</dbReference>
<reference evidence="2 3" key="1">
    <citation type="submission" date="2020-05" db="EMBL/GenBank/DDBJ databases">
        <title>Whole genome sequencing and identification of novel metabolites from Paenibacillus alvei strain JR949.</title>
        <authorList>
            <person name="Rajendhran J."/>
            <person name="Sree Pranav P."/>
            <person name="Mahalakshmi B."/>
            <person name="Karthikeyan R."/>
        </authorList>
    </citation>
    <scope>NUCLEOTIDE SEQUENCE [LARGE SCALE GENOMIC DNA]</scope>
    <source>
        <strain evidence="2 3">JR949</strain>
    </source>
</reference>
<gene>
    <name evidence="2" type="ORF">HMI46_16370</name>
</gene>
<dbReference type="Pfam" id="PF08909">
    <property type="entry name" value="DUF1854"/>
    <property type="match status" value="1"/>
</dbReference>
<evidence type="ECO:0000313" key="3">
    <source>
        <dbReference type="Proteomes" id="UP000552038"/>
    </source>
</evidence>
<dbReference type="RefSeq" id="WP_163978734.1">
    <property type="nucleotide sequence ID" value="NZ_JABFOR010000021.1"/>
</dbReference>